<name>A0A1W2BWJ9_9SPHI</name>
<evidence type="ECO:0000313" key="2">
    <source>
        <dbReference type="Proteomes" id="UP000192756"/>
    </source>
</evidence>
<dbReference type="RefSeq" id="WP_159451698.1">
    <property type="nucleotide sequence ID" value="NZ_FWXT01000001.1"/>
</dbReference>
<sequence length="53" mass="5680">MKITLDVKSLLLGVLAAGFLFTAFSFKNTQGQGNGRFSTSLPHPCMISAKYNG</sequence>
<reference evidence="2" key="1">
    <citation type="submission" date="2017-04" db="EMBL/GenBank/DDBJ databases">
        <authorList>
            <person name="Varghese N."/>
            <person name="Submissions S."/>
        </authorList>
    </citation>
    <scope>NUCLEOTIDE SEQUENCE [LARGE SCALE GENOMIC DNA]</scope>
    <source>
        <strain evidence="2">DSM 12126</strain>
    </source>
</reference>
<dbReference type="EMBL" id="FWXT01000001">
    <property type="protein sequence ID" value="SMC77124.1"/>
    <property type="molecule type" value="Genomic_DNA"/>
</dbReference>
<gene>
    <name evidence="1" type="ORF">SAMN04488524_2686</name>
</gene>
<proteinExistence type="predicted"/>
<keyword evidence="2" id="KW-1185">Reference proteome</keyword>
<protein>
    <submittedName>
        <fullName evidence="1">Uncharacterized protein</fullName>
    </submittedName>
</protein>
<dbReference type="AlphaFoldDB" id="A0A1W2BWJ9"/>
<organism evidence="1 2">
    <name type="scientific">Pedobacter africanus</name>
    <dbReference type="NCBI Taxonomy" id="151894"/>
    <lineage>
        <taxon>Bacteria</taxon>
        <taxon>Pseudomonadati</taxon>
        <taxon>Bacteroidota</taxon>
        <taxon>Sphingobacteriia</taxon>
        <taxon>Sphingobacteriales</taxon>
        <taxon>Sphingobacteriaceae</taxon>
        <taxon>Pedobacter</taxon>
    </lineage>
</organism>
<accession>A0A1W2BWJ9</accession>
<evidence type="ECO:0000313" key="1">
    <source>
        <dbReference type="EMBL" id="SMC77124.1"/>
    </source>
</evidence>
<dbReference type="Proteomes" id="UP000192756">
    <property type="component" value="Unassembled WGS sequence"/>
</dbReference>